<feature type="domain" description="FAD-binding" evidence="7">
    <location>
        <begin position="10"/>
        <end position="367"/>
    </location>
</feature>
<evidence type="ECO:0000256" key="1">
    <source>
        <dbReference type="ARBA" id="ARBA00007992"/>
    </source>
</evidence>
<keyword evidence="4" id="KW-0560">Oxidoreductase</keyword>
<accession>V5G2I8</accession>
<keyword evidence="3" id="KW-0274">FAD</keyword>
<evidence type="ECO:0000259" key="7">
    <source>
        <dbReference type="Pfam" id="PF01494"/>
    </source>
</evidence>
<dbReference type="eggNOG" id="KOG2614">
    <property type="taxonomic scope" value="Eukaryota"/>
</dbReference>
<dbReference type="SUPFAM" id="SSF54373">
    <property type="entry name" value="FAD-linked reductases, C-terminal domain"/>
    <property type="match status" value="1"/>
</dbReference>
<name>V5G2I8_BYSSN</name>
<proteinExistence type="inferred from homology"/>
<evidence type="ECO:0000313" key="9">
    <source>
        <dbReference type="Proteomes" id="UP000018001"/>
    </source>
</evidence>
<dbReference type="InterPro" id="IPR002938">
    <property type="entry name" value="FAD-bd"/>
</dbReference>
<keyword evidence="6" id="KW-0812">Transmembrane</keyword>
<dbReference type="InterPro" id="IPR050493">
    <property type="entry name" value="FAD-dep_Monooxygenase_BioMet"/>
</dbReference>
<dbReference type="OrthoDB" id="16820at2759"/>
<evidence type="ECO:0000256" key="6">
    <source>
        <dbReference type="SAM" id="Phobius"/>
    </source>
</evidence>
<dbReference type="PANTHER" id="PTHR13789">
    <property type="entry name" value="MONOOXYGENASE"/>
    <property type="match status" value="1"/>
</dbReference>
<dbReference type="InParanoid" id="V5G2I8"/>
<dbReference type="InterPro" id="IPR036188">
    <property type="entry name" value="FAD/NAD-bd_sf"/>
</dbReference>
<dbReference type="EMBL" id="BAUL01000253">
    <property type="protein sequence ID" value="GAD98613.1"/>
    <property type="molecule type" value="Genomic_DNA"/>
</dbReference>
<feature type="transmembrane region" description="Helical" evidence="6">
    <location>
        <begin position="12"/>
        <end position="32"/>
    </location>
</feature>
<evidence type="ECO:0000256" key="2">
    <source>
        <dbReference type="ARBA" id="ARBA00022630"/>
    </source>
</evidence>
<dbReference type="Gene3D" id="3.50.50.60">
    <property type="entry name" value="FAD/NAD(P)-binding domain"/>
    <property type="match status" value="1"/>
</dbReference>
<comment type="similarity">
    <text evidence="1">Belongs to the paxM FAD-dependent monooxygenase family.</text>
</comment>
<reference evidence="9" key="1">
    <citation type="journal article" date="2014" name="Genome Announc.">
        <title>Draft genome sequence of the formaldehyde-resistant fungus Byssochlamys spectabilis No. 5 (anamorph Paecilomyces variotii No. 5) (NBRC109023).</title>
        <authorList>
            <person name="Oka T."/>
            <person name="Ekino K."/>
            <person name="Fukuda K."/>
            <person name="Nomura Y."/>
        </authorList>
    </citation>
    <scope>NUCLEOTIDE SEQUENCE [LARGE SCALE GENOMIC DNA]</scope>
    <source>
        <strain evidence="9">No. 5 / NBRC 109023</strain>
    </source>
</reference>
<dbReference type="Pfam" id="PF01494">
    <property type="entry name" value="FAD_binding_3"/>
    <property type="match status" value="1"/>
</dbReference>
<dbReference type="GO" id="GO:0004497">
    <property type="term" value="F:monooxygenase activity"/>
    <property type="evidence" value="ECO:0007669"/>
    <property type="project" value="UniProtKB-KW"/>
</dbReference>
<protein>
    <recommendedName>
        <fullName evidence="7">FAD-binding domain-containing protein</fullName>
    </recommendedName>
</protein>
<dbReference type="PANTHER" id="PTHR13789:SF242">
    <property type="entry name" value="FAD-BINDING DOMAIN-CONTAINING PROTEIN"/>
    <property type="match status" value="1"/>
</dbReference>
<dbReference type="AlphaFoldDB" id="V5G2I8"/>
<evidence type="ECO:0000313" key="8">
    <source>
        <dbReference type="EMBL" id="GAD98613.1"/>
    </source>
</evidence>
<keyword evidence="6" id="KW-1133">Transmembrane helix</keyword>
<keyword evidence="2" id="KW-0285">Flavoprotein</keyword>
<organism evidence="8 9">
    <name type="scientific">Byssochlamys spectabilis (strain No. 5 / NBRC 109023)</name>
    <name type="common">Paecilomyces variotii</name>
    <dbReference type="NCBI Taxonomy" id="1356009"/>
    <lineage>
        <taxon>Eukaryota</taxon>
        <taxon>Fungi</taxon>
        <taxon>Dikarya</taxon>
        <taxon>Ascomycota</taxon>
        <taxon>Pezizomycotina</taxon>
        <taxon>Eurotiomycetes</taxon>
        <taxon>Eurotiomycetidae</taxon>
        <taxon>Eurotiales</taxon>
        <taxon>Thermoascaceae</taxon>
        <taxon>Paecilomyces</taxon>
    </lineage>
</organism>
<comment type="caution">
    <text evidence="8">The sequence shown here is derived from an EMBL/GenBank/DDBJ whole genome shotgun (WGS) entry which is preliminary data.</text>
</comment>
<keyword evidence="6" id="KW-0472">Membrane</keyword>
<dbReference type="Proteomes" id="UP000018001">
    <property type="component" value="Unassembled WGS sequence"/>
</dbReference>
<keyword evidence="9" id="KW-1185">Reference proteome</keyword>
<keyword evidence="5" id="KW-0503">Monooxygenase</keyword>
<dbReference type="GO" id="GO:0071949">
    <property type="term" value="F:FAD binding"/>
    <property type="evidence" value="ECO:0007669"/>
    <property type="project" value="InterPro"/>
</dbReference>
<dbReference type="FunFam" id="3.50.50.60:FF:000115">
    <property type="entry name" value="Salicylate hydroxylase, putative"/>
    <property type="match status" value="1"/>
</dbReference>
<evidence type="ECO:0000256" key="3">
    <source>
        <dbReference type="ARBA" id="ARBA00022827"/>
    </source>
</evidence>
<gene>
    <name evidence="8" type="ORF">PVAR5_7312</name>
</gene>
<dbReference type="SUPFAM" id="SSF51905">
    <property type="entry name" value="FAD/NAD(P)-binding domain"/>
    <property type="match status" value="1"/>
</dbReference>
<dbReference type="HOGENOM" id="CLU_009665_19_3_1"/>
<evidence type="ECO:0000256" key="4">
    <source>
        <dbReference type="ARBA" id="ARBA00023002"/>
    </source>
</evidence>
<sequence length="431" mass="47291">MGSIGHTAKLKIIIVGAGIGGLGAAIALLLAGHDVQVLEAAKKLEEVGAGIQILPNGARVLRSWGMEAALAAKAMEPRQSNMRNWKGELLTSWDYPAAAKAYGAPFWDFHRADLHLGLVERTRELGGQIICNTTVADVKCNSPPGQATVKTRDGEEYTADLVVGADGVHSRLRAIVSGRQEPPTPTGDLAYRLVLDASAMLADPELAELVVDPQVNLWIGPGAHVVNYVLRQGSLFNMVLCMPDDIPESVRVAHGNTEELKLFYKDWDPRIVKLINISKTADKWKLCIRQELDQWYHPSGTFVLLGDAVHATLPYLSSGAGMTLEDAAVLAECLARIRTKSPAEICHALAVYQKCRKKRTERIVERSSLQQYLSHLDDGPEQQQRDALLKIPGPVRGEAFVWRDPDIGPWLLSYNHIADVSNNWASYNSYI</sequence>
<dbReference type="PRINTS" id="PR00420">
    <property type="entry name" value="RNGMNOXGNASE"/>
</dbReference>
<evidence type="ECO:0000256" key="5">
    <source>
        <dbReference type="ARBA" id="ARBA00023033"/>
    </source>
</evidence>